<keyword evidence="1" id="KW-1133">Transmembrane helix</keyword>
<feature type="transmembrane region" description="Helical" evidence="1">
    <location>
        <begin position="152"/>
        <end position="169"/>
    </location>
</feature>
<name>A0ABU9CDZ3_9BURK</name>
<evidence type="ECO:0000256" key="1">
    <source>
        <dbReference type="SAM" id="Phobius"/>
    </source>
</evidence>
<reference evidence="2 3" key="1">
    <citation type="submission" date="2024-04" db="EMBL/GenBank/DDBJ databases">
        <title>Novel species of the genus Ideonella isolated from streams.</title>
        <authorList>
            <person name="Lu H."/>
        </authorList>
    </citation>
    <scope>NUCLEOTIDE SEQUENCE [LARGE SCALE GENOMIC DNA]</scope>
    <source>
        <strain evidence="2 3">DXS22W</strain>
    </source>
</reference>
<evidence type="ECO:0000313" key="2">
    <source>
        <dbReference type="EMBL" id="MEK8050098.1"/>
    </source>
</evidence>
<feature type="transmembrane region" description="Helical" evidence="1">
    <location>
        <begin position="120"/>
        <end position="140"/>
    </location>
</feature>
<evidence type="ECO:0000313" key="3">
    <source>
        <dbReference type="Proteomes" id="UP001365405"/>
    </source>
</evidence>
<comment type="caution">
    <text evidence="2">The sequence shown here is derived from an EMBL/GenBank/DDBJ whole genome shotgun (WGS) entry which is preliminary data.</text>
</comment>
<organism evidence="2 3">
    <name type="scientific">Pseudaquabacterium inlustre</name>
    <dbReference type="NCBI Taxonomy" id="2984192"/>
    <lineage>
        <taxon>Bacteria</taxon>
        <taxon>Pseudomonadati</taxon>
        <taxon>Pseudomonadota</taxon>
        <taxon>Betaproteobacteria</taxon>
        <taxon>Burkholderiales</taxon>
        <taxon>Sphaerotilaceae</taxon>
        <taxon>Pseudaquabacterium</taxon>
    </lineage>
</organism>
<gene>
    <name evidence="2" type="ORF">AACH10_07600</name>
</gene>
<keyword evidence="1" id="KW-0472">Membrane</keyword>
<feature type="transmembrane region" description="Helical" evidence="1">
    <location>
        <begin position="49"/>
        <end position="68"/>
    </location>
</feature>
<dbReference type="RefSeq" id="WP_341409765.1">
    <property type="nucleotide sequence ID" value="NZ_JBBUTH010000003.1"/>
</dbReference>
<dbReference type="Proteomes" id="UP001365405">
    <property type="component" value="Unassembled WGS sequence"/>
</dbReference>
<protein>
    <submittedName>
        <fullName evidence="2">Uncharacterized protein</fullName>
    </submittedName>
</protein>
<dbReference type="EMBL" id="JBBUTH010000003">
    <property type="protein sequence ID" value="MEK8050098.1"/>
    <property type="molecule type" value="Genomic_DNA"/>
</dbReference>
<accession>A0ABU9CDZ3</accession>
<feature type="transmembrane region" description="Helical" evidence="1">
    <location>
        <begin position="243"/>
        <end position="261"/>
    </location>
</feature>
<keyword evidence="3" id="KW-1185">Reference proteome</keyword>
<proteinExistence type="predicted"/>
<feature type="transmembrane region" description="Helical" evidence="1">
    <location>
        <begin position="176"/>
        <end position="195"/>
    </location>
</feature>
<feature type="transmembrane region" description="Helical" evidence="1">
    <location>
        <begin position="6"/>
        <end position="28"/>
    </location>
</feature>
<keyword evidence="1" id="KW-0812">Transmembrane</keyword>
<feature type="transmembrane region" description="Helical" evidence="1">
    <location>
        <begin position="88"/>
        <end position="108"/>
    </location>
</feature>
<sequence length="284" mass="31262">MTDPTLWWWALLCTVSAVNALAWGRAAWWARHHAPALPGEARRAIRWQLLLSAGYVLGCAYRSAFPVYDVGRQVLVDSWLSSVMMGRSVATVAELCFAAQWALLMHLAARANGHRLGLRVAAAVMPMIVTAEICSWHAVLTTSNLGHVIEETLWGLCAAALVLSLVLMWPRCDRALRPPLAAAAAIGVAYVVYMAQVDVPMYWGRWLAEAQRGHAPLSLAQGVVDASTRWVVSHRWADWQAEVVWMTLYFSVAVWLSIGLIRVPARLAASRATTAAHHPRLTLA</sequence>